<dbReference type="InterPro" id="IPR007537">
    <property type="entry name" value="tRNAHis_GuaTrfase_Thg1"/>
</dbReference>
<evidence type="ECO:0000256" key="1">
    <source>
        <dbReference type="ARBA" id="ARBA00001946"/>
    </source>
</evidence>
<evidence type="ECO:0000256" key="7">
    <source>
        <dbReference type="ARBA" id="ARBA00022695"/>
    </source>
</evidence>
<evidence type="ECO:0000256" key="3">
    <source>
        <dbReference type="ARBA" id="ARBA00012511"/>
    </source>
</evidence>
<organism evidence="15 16">
    <name type="scientific">Thanatephorus cucumeris (strain AG1-IA)</name>
    <name type="common">Rice sheath blight fungus</name>
    <name type="synonym">Rhizoctonia solani</name>
    <dbReference type="NCBI Taxonomy" id="983506"/>
    <lineage>
        <taxon>Eukaryota</taxon>
        <taxon>Fungi</taxon>
        <taxon>Dikarya</taxon>
        <taxon>Basidiomycota</taxon>
        <taxon>Agaricomycotina</taxon>
        <taxon>Agaricomycetes</taxon>
        <taxon>Cantharellales</taxon>
        <taxon>Ceratobasidiaceae</taxon>
        <taxon>Rhizoctonia</taxon>
        <taxon>Rhizoctonia solani AG-1</taxon>
    </lineage>
</organism>
<evidence type="ECO:0000313" key="15">
    <source>
        <dbReference type="EMBL" id="ELU42918.1"/>
    </source>
</evidence>
<gene>
    <name evidence="15" type="ORF">AG1IA_03052</name>
</gene>
<name>L8X1N2_THACA</name>
<comment type="cofactor">
    <cofactor evidence="1">
        <name>Mg(2+)</name>
        <dbReference type="ChEBI" id="CHEBI:18420"/>
    </cofactor>
</comment>
<dbReference type="PANTHER" id="PTHR12729">
    <property type="entry name" value="TRNA(HIS) GUANYLYLTRANSFERASE-RELATED"/>
    <property type="match status" value="1"/>
</dbReference>
<evidence type="ECO:0000259" key="14">
    <source>
        <dbReference type="Pfam" id="PF14413"/>
    </source>
</evidence>
<keyword evidence="7" id="KW-0548">Nucleotidyltransferase</keyword>
<evidence type="ECO:0000256" key="9">
    <source>
        <dbReference type="ARBA" id="ARBA00022741"/>
    </source>
</evidence>
<dbReference type="InterPro" id="IPR038469">
    <property type="entry name" value="tRNAHis_GuaTrfase_Thg1_sf"/>
</dbReference>
<dbReference type="STRING" id="983506.L8X1N2"/>
<dbReference type="Proteomes" id="UP000011668">
    <property type="component" value="Unassembled WGS sequence"/>
</dbReference>
<proteinExistence type="inferred from homology"/>
<dbReference type="AlphaFoldDB" id="L8X1N2"/>
<comment type="caution">
    <text evidence="15">The sequence shown here is derived from an EMBL/GenBank/DDBJ whole genome shotgun (WGS) entry which is preliminary data.</text>
</comment>
<evidence type="ECO:0000256" key="2">
    <source>
        <dbReference type="ARBA" id="ARBA00010113"/>
    </source>
</evidence>
<feature type="domain" description="tRNAHis guanylyltransferase catalytic" evidence="13">
    <location>
        <begin position="2"/>
        <end position="37"/>
    </location>
</feature>
<keyword evidence="11" id="KW-0342">GTP-binding</keyword>
<evidence type="ECO:0000313" key="16">
    <source>
        <dbReference type="Proteomes" id="UP000011668"/>
    </source>
</evidence>
<dbReference type="InterPro" id="IPR024956">
    <property type="entry name" value="tRNAHis_GuaTrfase_cat"/>
</dbReference>
<dbReference type="Pfam" id="PF14413">
    <property type="entry name" value="Thg1C"/>
    <property type="match status" value="1"/>
</dbReference>
<feature type="domain" description="Thg1 C-terminal" evidence="14">
    <location>
        <begin position="58"/>
        <end position="166"/>
    </location>
</feature>
<keyword evidence="6" id="KW-0819">tRNA processing</keyword>
<sequence length="179" mass="20357">MLTSLFTSAYVFNWKTHFPDTELKYPPSFDGRVVIYPGRQEIRDYFSWRQGGGMTAREGTLSKDKHEILFSNYGINYNGLPERFKKGSVLVREPTLQVIQSESPEVANPDRPKGNVNIADISDPAISSQNVHDVIPTKSESKQIAKNKPKRALPNIVRVIHVDIIKEEFWSARPELLDS</sequence>
<dbReference type="EMBL" id="AFRT01000687">
    <property type="protein sequence ID" value="ELU42918.1"/>
    <property type="molecule type" value="Genomic_DNA"/>
</dbReference>
<dbReference type="OMA" id="HFLEGHI"/>
<keyword evidence="8" id="KW-0479">Metal-binding</keyword>
<protein>
    <recommendedName>
        <fullName evidence="4">tRNA(His) guanylyltransferase</fullName>
        <ecNumber evidence="3">2.7.7.79</ecNumber>
    </recommendedName>
    <alternativeName>
        <fullName evidence="12">tRNA-histidine guanylyltransferase</fullName>
    </alternativeName>
</protein>
<accession>L8X1N2</accession>
<reference evidence="15 16" key="1">
    <citation type="journal article" date="2013" name="Nat. Commun.">
        <title>The evolution and pathogenic mechanisms of the rice sheath blight pathogen.</title>
        <authorList>
            <person name="Zheng A."/>
            <person name="Lin R."/>
            <person name="Xu L."/>
            <person name="Qin P."/>
            <person name="Tang C."/>
            <person name="Ai P."/>
            <person name="Zhang D."/>
            <person name="Liu Y."/>
            <person name="Sun Z."/>
            <person name="Feng H."/>
            <person name="Wang Y."/>
            <person name="Chen Y."/>
            <person name="Liang X."/>
            <person name="Fu R."/>
            <person name="Li Q."/>
            <person name="Zhang J."/>
            <person name="Yu X."/>
            <person name="Xie Z."/>
            <person name="Ding L."/>
            <person name="Guan P."/>
            <person name="Tang J."/>
            <person name="Liang Y."/>
            <person name="Wang S."/>
            <person name="Deng Q."/>
            <person name="Li S."/>
            <person name="Zhu J."/>
            <person name="Wang L."/>
            <person name="Liu H."/>
            <person name="Li P."/>
        </authorList>
    </citation>
    <scope>NUCLEOTIDE SEQUENCE [LARGE SCALE GENOMIC DNA]</scope>
    <source>
        <strain evidence="16">AG-1 IA</strain>
    </source>
</reference>
<evidence type="ECO:0000256" key="10">
    <source>
        <dbReference type="ARBA" id="ARBA00022842"/>
    </source>
</evidence>
<evidence type="ECO:0000256" key="5">
    <source>
        <dbReference type="ARBA" id="ARBA00022679"/>
    </source>
</evidence>
<dbReference type="PANTHER" id="PTHR12729:SF6">
    <property type="entry name" value="TRNA(HIS) GUANYLYLTRANSFERASE-RELATED"/>
    <property type="match status" value="1"/>
</dbReference>
<dbReference type="GO" id="GO:0000287">
    <property type="term" value="F:magnesium ion binding"/>
    <property type="evidence" value="ECO:0007669"/>
    <property type="project" value="InterPro"/>
</dbReference>
<dbReference type="GO" id="GO:0008193">
    <property type="term" value="F:tRNA guanylyltransferase activity"/>
    <property type="evidence" value="ECO:0007669"/>
    <property type="project" value="UniProtKB-EC"/>
</dbReference>
<dbReference type="Pfam" id="PF04446">
    <property type="entry name" value="Thg1"/>
    <property type="match status" value="1"/>
</dbReference>
<dbReference type="OrthoDB" id="62560at2759"/>
<keyword evidence="10" id="KW-0460">Magnesium</keyword>
<dbReference type="EC" id="2.7.7.79" evidence="3"/>
<evidence type="ECO:0000256" key="8">
    <source>
        <dbReference type="ARBA" id="ARBA00022723"/>
    </source>
</evidence>
<evidence type="ECO:0000256" key="11">
    <source>
        <dbReference type="ARBA" id="ARBA00023134"/>
    </source>
</evidence>
<dbReference type="Gene3D" id="3.30.70.3000">
    <property type="match status" value="2"/>
</dbReference>
<evidence type="ECO:0000256" key="6">
    <source>
        <dbReference type="ARBA" id="ARBA00022694"/>
    </source>
</evidence>
<evidence type="ECO:0000256" key="12">
    <source>
        <dbReference type="ARBA" id="ARBA00032480"/>
    </source>
</evidence>
<comment type="similarity">
    <text evidence="2">Belongs to the tRNA(His) guanylyltransferase family.</text>
</comment>
<dbReference type="HOGENOM" id="CLU_044271_1_1_1"/>
<dbReference type="InterPro" id="IPR025845">
    <property type="entry name" value="Thg1_C_dom"/>
</dbReference>
<keyword evidence="16" id="KW-1185">Reference proteome</keyword>
<evidence type="ECO:0000256" key="4">
    <source>
        <dbReference type="ARBA" id="ARBA00015443"/>
    </source>
</evidence>
<keyword evidence="9" id="KW-0547">Nucleotide-binding</keyword>
<dbReference type="GO" id="GO:0005525">
    <property type="term" value="F:GTP binding"/>
    <property type="evidence" value="ECO:0007669"/>
    <property type="project" value="UniProtKB-KW"/>
</dbReference>
<keyword evidence="5" id="KW-0808">Transferase</keyword>
<evidence type="ECO:0000259" key="13">
    <source>
        <dbReference type="Pfam" id="PF04446"/>
    </source>
</evidence>
<dbReference type="GO" id="GO:0006400">
    <property type="term" value="P:tRNA modification"/>
    <property type="evidence" value="ECO:0007669"/>
    <property type="project" value="InterPro"/>
</dbReference>